<feature type="region of interest" description="Disordered" evidence="1">
    <location>
        <begin position="101"/>
        <end position="120"/>
    </location>
</feature>
<dbReference type="AlphaFoldDB" id="G0UTM2"/>
<feature type="compositionally biased region" description="Basic residues" evidence="1">
    <location>
        <begin position="1"/>
        <end position="24"/>
    </location>
</feature>
<feature type="compositionally biased region" description="Basic residues" evidence="1">
    <location>
        <begin position="102"/>
        <end position="112"/>
    </location>
</feature>
<dbReference type="EMBL" id="HE575322">
    <property type="protein sequence ID" value="CCC92736.1"/>
    <property type="molecule type" value="Genomic_DNA"/>
</dbReference>
<reference evidence="2" key="1">
    <citation type="journal article" date="2012" name="Proc. Natl. Acad. Sci. U.S.A.">
        <title>Antigenic diversity is generated by distinct evolutionary mechanisms in African trypanosome species.</title>
        <authorList>
            <person name="Jackson A.P."/>
            <person name="Berry A."/>
            <person name="Aslett M."/>
            <person name="Allison H.C."/>
            <person name="Burton P."/>
            <person name="Vavrova-Anderson J."/>
            <person name="Brown R."/>
            <person name="Browne H."/>
            <person name="Corton N."/>
            <person name="Hauser H."/>
            <person name="Gamble J."/>
            <person name="Gilderthorp R."/>
            <person name="Marcello L."/>
            <person name="McQuillan J."/>
            <person name="Otto T.D."/>
            <person name="Quail M.A."/>
            <person name="Sanders M.J."/>
            <person name="van Tonder A."/>
            <person name="Ginger M.L."/>
            <person name="Field M.C."/>
            <person name="Barry J.D."/>
            <person name="Hertz-Fowler C."/>
            <person name="Berriman M."/>
        </authorList>
    </citation>
    <scope>NUCLEOTIDE SEQUENCE</scope>
    <source>
        <strain evidence="2">IL3000</strain>
    </source>
</reference>
<feature type="region of interest" description="Disordered" evidence="1">
    <location>
        <begin position="1"/>
        <end position="45"/>
    </location>
</feature>
<gene>
    <name evidence="2" type="ORF">TCIL3000_9_1320</name>
</gene>
<name>G0UTM2_TRYCI</name>
<proteinExistence type="predicted"/>
<organism evidence="2">
    <name type="scientific">Trypanosoma congolense (strain IL3000)</name>
    <dbReference type="NCBI Taxonomy" id="1068625"/>
    <lineage>
        <taxon>Eukaryota</taxon>
        <taxon>Discoba</taxon>
        <taxon>Euglenozoa</taxon>
        <taxon>Kinetoplastea</taxon>
        <taxon>Metakinetoplastina</taxon>
        <taxon>Trypanosomatida</taxon>
        <taxon>Trypanosomatidae</taxon>
        <taxon>Trypanosoma</taxon>
        <taxon>Nannomonas</taxon>
    </lineage>
</organism>
<evidence type="ECO:0000313" key="2">
    <source>
        <dbReference type="EMBL" id="CCC92736.1"/>
    </source>
</evidence>
<sequence>MHVKSIARGDRRRKRKTPKKKKKGWTPPQSGHRRQQEIFTTPRNMNMNFSHKTLFILKESCASPHTPCGPSATCFQAWGQSLLQTNRHPKAVGWDAELTKDRTKHTAKKKKEPQHFVAVH</sequence>
<accession>G0UTM2</accession>
<protein>
    <submittedName>
        <fullName evidence="2">Uncharacterized protein</fullName>
    </submittedName>
</protein>
<evidence type="ECO:0000256" key="1">
    <source>
        <dbReference type="SAM" id="MobiDB-lite"/>
    </source>
</evidence>